<keyword evidence="1" id="KW-0472">Membrane</keyword>
<gene>
    <name evidence="2" type="ORF">LTR69_011462</name>
</gene>
<dbReference type="EMBL" id="JAVRRF010000072">
    <property type="protein sequence ID" value="KAK5048106.1"/>
    <property type="molecule type" value="Genomic_DNA"/>
</dbReference>
<organism evidence="2 3">
    <name type="scientific">Exophiala sideris</name>
    <dbReference type="NCBI Taxonomy" id="1016849"/>
    <lineage>
        <taxon>Eukaryota</taxon>
        <taxon>Fungi</taxon>
        <taxon>Dikarya</taxon>
        <taxon>Ascomycota</taxon>
        <taxon>Pezizomycotina</taxon>
        <taxon>Eurotiomycetes</taxon>
        <taxon>Chaetothyriomycetidae</taxon>
        <taxon>Chaetothyriales</taxon>
        <taxon>Herpotrichiellaceae</taxon>
        <taxon>Exophiala</taxon>
    </lineage>
</organism>
<proteinExistence type="predicted"/>
<keyword evidence="1" id="KW-1133">Transmembrane helix</keyword>
<keyword evidence="3" id="KW-1185">Reference proteome</keyword>
<sequence length="118" mass="12718">MTDGSSSCRVPPVTLALVAFLFFVDFVEVSTNSFGLKFLNKQGTACIIARPEKDRHDAIPRPFRLGGNLKNALDLKVCGFAAPFGLVTPPSMSSPTFFPINFNSGIGFDVAAFETRGQ</sequence>
<evidence type="ECO:0000256" key="1">
    <source>
        <dbReference type="SAM" id="Phobius"/>
    </source>
</evidence>
<evidence type="ECO:0000313" key="3">
    <source>
        <dbReference type="Proteomes" id="UP001345691"/>
    </source>
</evidence>
<feature type="transmembrane region" description="Helical" evidence="1">
    <location>
        <begin position="12"/>
        <end position="31"/>
    </location>
</feature>
<comment type="caution">
    <text evidence="2">The sequence shown here is derived from an EMBL/GenBank/DDBJ whole genome shotgun (WGS) entry which is preliminary data.</text>
</comment>
<keyword evidence="1" id="KW-0812">Transmembrane</keyword>
<name>A0ABR0IU32_9EURO</name>
<reference evidence="2 3" key="1">
    <citation type="submission" date="2023-08" db="EMBL/GenBank/DDBJ databases">
        <title>Black Yeasts Isolated from many extreme environments.</title>
        <authorList>
            <person name="Coleine C."/>
            <person name="Stajich J.E."/>
            <person name="Selbmann L."/>
        </authorList>
    </citation>
    <scope>NUCLEOTIDE SEQUENCE [LARGE SCALE GENOMIC DNA]</scope>
    <source>
        <strain evidence="2 3">CCFEE 6328</strain>
    </source>
</reference>
<accession>A0ABR0IU32</accession>
<dbReference type="Proteomes" id="UP001345691">
    <property type="component" value="Unassembled WGS sequence"/>
</dbReference>
<evidence type="ECO:0000313" key="2">
    <source>
        <dbReference type="EMBL" id="KAK5048106.1"/>
    </source>
</evidence>
<protein>
    <submittedName>
        <fullName evidence="2">Uncharacterized protein</fullName>
    </submittedName>
</protein>